<feature type="compositionally biased region" description="Acidic residues" evidence="1">
    <location>
        <begin position="599"/>
        <end position="620"/>
    </location>
</feature>
<feature type="region of interest" description="Disordered" evidence="1">
    <location>
        <begin position="113"/>
        <end position="233"/>
    </location>
</feature>
<dbReference type="InterPro" id="IPR007021">
    <property type="entry name" value="DUF659"/>
</dbReference>
<feature type="region of interest" description="Disordered" evidence="1">
    <location>
        <begin position="818"/>
        <end position="869"/>
    </location>
</feature>
<feature type="region of interest" description="Disordered" evidence="1">
    <location>
        <begin position="1068"/>
        <end position="1114"/>
    </location>
</feature>
<gene>
    <name evidence="3" type="ORF">CBR_g49864</name>
</gene>
<feature type="compositionally biased region" description="Low complexity" evidence="1">
    <location>
        <begin position="190"/>
        <end position="204"/>
    </location>
</feature>
<dbReference type="Proteomes" id="UP000265515">
    <property type="component" value="Unassembled WGS sequence"/>
</dbReference>
<feature type="compositionally biased region" description="Acidic residues" evidence="1">
    <location>
        <begin position="173"/>
        <end position="189"/>
    </location>
</feature>
<accession>A0A388JP52</accession>
<dbReference type="EMBL" id="BFEA01000005">
    <property type="protein sequence ID" value="GBG59599.1"/>
    <property type="molecule type" value="Genomic_DNA"/>
</dbReference>
<proteinExistence type="predicted"/>
<name>A0A388JP52_CHABU</name>
<feature type="compositionally biased region" description="Pro residues" evidence="1">
    <location>
        <begin position="514"/>
        <end position="525"/>
    </location>
</feature>
<dbReference type="Gramene" id="GBG59599">
    <property type="protein sequence ID" value="GBG59599"/>
    <property type="gene ID" value="CBR_g49864"/>
</dbReference>
<dbReference type="Pfam" id="PF04937">
    <property type="entry name" value="DUF659"/>
    <property type="match status" value="1"/>
</dbReference>
<keyword evidence="4" id="KW-1185">Reference proteome</keyword>
<evidence type="ECO:0000313" key="4">
    <source>
        <dbReference type="Proteomes" id="UP000265515"/>
    </source>
</evidence>
<protein>
    <recommendedName>
        <fullName evidence="2">DUF659 domain-containing protein</fullName>
    </recommendedName>
</protein>
<feature type="region of interest" description="Disordered" evidence="1">
    <location>
        <begin position="412"/>
        <end position="433"/>
    </location>
</feature>
<feature type="compositionally biased region" description="Basic and acidic residues" evidence="1">
    <location>
        <begin position="584"/>
        <end position="598"/>
    </location>
</feature>
<feature type="domain" description="DUF659" evidence="2">
    <location>
        <begin position="279"/>
        <end position="391"/>
    </location>
</feature>
<evidence type="ECO:0000313" key="3">
    <source>
        <dbReference type="EMBL" id="GBG59599.1"/>
    </source>
</evidence>
<feature type="compositionally biased region" description="Acidic residues" evidence="1">
    <location>
        <begin position="467"/>
        <end position="491"/>
    </location>
</feature>
<feature type="compositionally biased region" description="Low complexity" evidence="1">
    <location>
        <begin position="546"/>
        <end position="555"/>
    </location>
</feature>
<comment type="caution">
    <text evidence="3">The sequence shown here is derived from an EMBL/GenBank/DDBJ whole genome shotgun (WGS) entry which is preliminary data.</text>
</comment>
<organism evidence="3 4">
    <name type="scientific">Chara braunii</name>
    <name type="common">Braun's stonewort</name>
    <dbReference type="NCBI Taxonomy" id="69332"/>
    <lineage>
        <taxon>Eukaryota</taxon>
        <taxon>Viridiplantae</taxon>
        <taxon>Streptophyta</taxon>
        <taxon>Charophyceae</taxon>
        <taxon>Charales</taxon>
        <taxon>Characeae</taxon>
        <taxon>Chara</taxon>
    </lineage>
</organism>
<sequence>MAPRKGRGEQQFVPVSKDKQRQAELKFGGFKWITKGLTLPDSNGNFLMECKLCGRGFQGSQSKAAQHFTIKNNCAKVTTEQLAEIWNKTNYSFDQSHHRKIIDFLGSCGFRDNRNTSGREQAGEEYDDREQERRAAEGVGDDSDSDSQDMDVRREAERARGKMRGDKAVAEDSTSDEHDDDDDDDDDQGADLGASLDGGLMAAGRRGQEGAAKATKDAVQSKKRKRKATTPTPPLLKKGKWWYVSGIPFEAARRPEYQRVRKRLLECLPYTHPALPTHRLISGDGIPQQQRVVAEMVVVVRKDIVATGATILTDGRKSITSNQIVNFLAAGPTGAYLFRTVQRDGAVQETTEVVVERWKDVFDNFRVENVNAICTDSASAYVAASKLLAKEEVKDNIPPPRDEVVRPADRVTEVQRERQVQRGRKDRLSKAPPSVETYFGRRATVLMPTELDAVYDPEPDSMAQDPMEAEPWSDPDDLAVESEPGDSDDGGDNVSLAEILHPWTRASTASAAQHPPPPPPPPPSARPSTASAAQHPPPPPPPPPSARASTAAAAQHPPPPPPPPSSGRAPTGAAAQHPPLPTDRPGHGEQGTREIVDERDGDDDDDREWYEGSGEDEDDLTYSPRRGRGDDDDDDDEGSDGAHAASGLRRSYRHRVDRCSGAGREDSGAGRGVGGAGHTGGAGRGGGGRARRESASSTRTVHWVDEGAATGEVGAGSAEFAVASAEAAAEASPSAGEFAVASEEVPGGFAEVAGEAVQVGRASAQLGVSFSGILDVSLGLPPTPAGERGSGDAAATPVSQILRDVPSCSMGDISSSMLQEAAAGTQGSSGQEECAAGDGGDCRPEQERAIESEQDRIDREERERAHDLASRCEMTQSIASRARAERMLETGGGEGHRATDDAVLECGGAGAGDAGERPASPVQGVCILPIGGAMTAGELERQVREDPLQADQRRRMDEASRRFMAEGPAYVPCSPSLPSSTTGATTSIHAEGPVTGRITAPTPAESPSPKSRKKKMRAGKSLSTVRRVTHAMRETQPGLAGLHPRTREALALDVVAETVGWWERGSSRATEQPITAPTKAKMPCTGGRTAGRGEEAEHSAPPGGAWPDVYWGRM</sequence>
<dbReference type="InterPro" id="IPR051144">
    <property type="entry name" value="Formin_homology_domain"/>
</dbReference>
<evidence type="ECO:0000259" key="2">
    <source>
        <dbReference type="Pfam" id="PF04937"/>
    </source>
</evidence>
<feature type="compositionally biased region" description="Acidic residues" evidence="1">
    <location>
        <begin position="630"/>
        <end position="639"/>
    </location>
</feature>
<feature type="compositionally biased region" description="Pro residues" evidence="1">
    <location>
        <begin position="535"/>
        <end position="545"/>
    </location>
</feature>
<feature type="compositionally biased region" description="Low complexity" evidence="1">
    <location>
        <begin position="566"/>
        <end position="575"/>
    </location>
</feature>
<feature type="compositionally biased region" description="Basic and acidic residues" evidence="1">
    <location>
        <begin position="840"/>
        <end position="869"/>
    </location>
</feature>
<evidence type="ECO:0000256" key="1">
    <source>
        <dbReference type="SAM" id="MobiDB-lite"/>
    </source>
</evidence>
<reference evidence="3 4" key="1">
    <citation type="journal article" date="2018" name="Cell">
        <title>The Chara Genome: Secondary Complexity and Implications for Plant Terrestrialization.</title>
        <authorList>
            <person name="Nishiyama T."/>
            <person name="Sakayama H."/>
            <person name="Vries J.D."/>
            <person name="Buschmann H."/>
            <person name="Saint-Marcoux D."/>
            <person name="Ullrich K.K."/>
            <person name="Haas F.B."/>
            <person name="Vanderstraeten L."/>
            <person name="Becker D."/>
            <person name="Lang D."/>
            <person name="Vosolsobe S."/>
            <person name="Rombauts S."/>
            <person name="Wilhelmsson P.K.I."/>
            <person name="Janitza P."/>
            <person name="Kern R."/>
            <person name="Heyl A."/>
            <person name="Rumpler F."/>
            <person name="Villalobos L.I.A.C."/>
            <person name="Clay J.M."/>
            <person name="Skokan R."/>
            <person name="Toyoda A."/>
            <person name="Suzuki Y."/>
            <person name="Kagoshima H."/>
            <person name="Schijlen E."/>
            <person name="Tajeshwar N."/>
            <person name="Catarino B."/>
            <person name="Hetherington A.J."/>
            <person name="Saltykova A."/>
            <person name="Bonnot C."/>
            <person name="Breuninger H."/>
            <person name="Symeonidi A."/>
            <person name="Radhakrishnan G.V."/>
            <person name="Van Nieuwerburgh F."/>
            <person name="Deforce D."/>
            <person name="Chang C."/>
            <person name="Karol K.G."/>
            <person name="Hedrich R."/>
            <person name="Ulvskov P."/>
            <person name="Glockner G."/>
            <person name="Delwiche C.F."/>
            <person name="Petrasek J."/>
            <person name="Van de Peer Y."/>
            <person name="Friml J."/>
            <person name="Beilby M."/>
            <person name="Dolan L."/>
            <person name="Kohara Y."/>
            <person name="Sugano S."/>
            <person name="Fujiyama A."/>
            <person name="Delaux P.-M."/>
            <person name="Quint M."/>
            <person name="TheiBen G."/>
            <person name="Hagemann M."/>
            <person name="Harholt J."/>
            <person name="Dunand C."/>
            <person name="Zachgo S."/>
            <person name="Langdale J."/>
            <person name="Maumus F."/>
            <person name="Straeten D.V.D."/>
            <person name="Gould S.B."/>
            <person name="Rensing S.A."/>
        </authorList>
    </citation>
    <scope>NUCLEOTIDE SEQUENCE [LARGE SCALE GENOMIC DNA]</scope>
    <source>
        <strain evidence="3 4">S276</strain>
    </source>
</reference>
<dbReference type="OMA" id="ISHMWSE"/>
<feature type="compositionally biased region" description="Gly residues" evidence="1">
    <location>
        <begin position="669"/>
        <end position="688"/>
    </location>
</feature>
<feature type="region of interest" description="Disordered" evidence="1">
    <location>
        <begin position="966"/>
        <end position="1026"/>
    </location>
</feature>
<feature type="compositionally biased region" description="Pro residues" evidence="1">
    <location>
        <begin position="556"/>
        <end position="565"/>
    </location>
</feature>
<feature type="compositionally biased region" description="Polar residues" evidence="1">
    <location>
        <begin position="976"/>
        <end position="988"/>
    </location>
</feature>
<feature type="region of interest" description="Disordered" evidence="1">
    <location>
        <begin position="455"/>
        <end position="709"/>
    </location>
</feature>
<feature type="compositionally biased region" description="Acidic residues" evidence="1">
    <location>
        <begin position="139"/>
        <end position="149"/>
    </location>
</feature>
<dbReference type="AlphaFoldDB" id="A0A388JP52"/>
<dbReference type="PANTHER" id="PTHR45733">
    <property type="entry name" value="FORMIN-J"/>
    <property type="match status" value="1"/>
</dbReference>
<feature type="compositionally biased region" description="Basic and acidic residues" evidence="1">
    <location>
        <begin position="150"/>
        <end position="170"/>
    </location>
</feature>